<evidence type="ECO:0000313" key="4">
    <source>
        <dbReference type="EMBL" id="KIG16744.1"/>
    </source>
</evidence>
<name>A0A0C1ZGK8_9BACT</name>
<feature type="compositionally biased region" description="Acidic residues" evidence="3">
    <location>
        <begin position="244"/>
        <end position="267"/>
    </location>
</feature>
<reference evidence="4 5" key="1">
    <citation type="submission" date="2014-12" db="EMBL/GenBank/DDBJ databases">
        <title>Genome assembly of Enhygromyxa salina DSM 15201.</title>
        <authorList>
            <person name="Sharma G."/>
            <person name="Subramanian S."/>
        </authorList>
    </citation>
    <scope>NUCLEOTIDE SEQUENCE [LARGE SCALE GENOMIC DNA]</scope>
    <source>
        <strain evidence="4 5">DSM 15201</strain>
    </source>
</reference>
<accession>A0A0C1ZGK8</accession>
<dbReference type="PANTHER" id="PTHR31088">
    <property type="entry name" value="MEMBRANE-ASSOCIATED PROTEIN VIPP1, CHLOROPLASTIC"/>
    <property type="match status" value="1"/>
</dbReference>
<dbReference type="AlphaFoldDB" id="A0A0C1ZGK8"/>
<feature type="coiled-coil region" evidence="2">
    <location>
        <begin position="101"/>
        <end position="149"/>
    </location>
</feature>
<gene>
    <name evidence="4" type="ORF">DB30_04217</name>
</gene>
<evidence type="ECO:0000256" key="2">
    <source>
        <dbReference type="SAM" id="Coils"/>
    </source>
</evidence>
<protein>
    <submittedName>
        <fullName evidence="4">Phage shock protein A</fullName>
    </submittedName>
</protein>
<comment type="caution">
    <text evidence="4">The sequence shown here is derived from an EMBL/GenBank/DDBJ whole genome shotgun (WGS) entry which is preliminary data.</text>
</comment>
<organism evidence="4 5">
    <name type="scientific">Enhygromyxa salina</name>
    <dbReference type="NCBI Taxonomy" id="215803"/>
    <lineage>
        <taxon>Bacteria</taxon>
        <taxon>Pseudomonadati</taxon>
        <taxon>Myxococcota</taxon>
        <taxon>Polyangia</taxon>
        <taxon>Nannocystales</taxon>
        <taxon>Nannocystaceae</taxon>
        <taxon>Enhygromyxa</taxon>
    </lineage>
</organism>
<keyword evidence="2" id="KW-0175">Coiled coil</keyword>
<evidence type="ECO:0000313" key="5">
    <source>
        <dbReference type="Proteomes" id="UP000031599"/>
    </source>
</evidence>
<dbReference type="PANTHER" id="PTHR31088:SF6">
    <property type="entry name" value="PHAGE SHOCK PROTEIN A"/>
    <property type="match status" value="1"/>
</dbReference>
<sequence>MGLFGRLGTLIRSNINELINRAEDPEKMLNQVLVDMKGQLVEAKKQVAVAIADEKRIKKQYEQEEAKAADWEKKAMLAVRAGNDDLARAALARKTEHDELAATLKDQWEAQKQSVEQLKEALRGLDQKIEEAKRKRNILVSRQKRAQAQATINKTLSQLNSSDSHDSTFARMDERVTQLEAEAEATAELGALPETSLESQFKALAAGSSVDTELEALKQKMALSAGGGGGAQKAIRSGSSDVGPDADADEQADVSADDEGDESSPEADDLRAAEVDAQLEELKRKLSSTP</sequence>
<dbReference type="EMBL" id="JMCC02000033">
    <property type="protein sequence ID" value="KIG16744.1"/>
    <property type="molecule type" value="Genomic_DNA"/>
</dbReference>
<dbReference type="RefSeq" id="WP_052549232.1">
    <property type="nucleotide sequence ID" value="NZ_JMCC02000033.1"/>
</dbReference>
<dbReference type="Proteomes" id="UP000031599">
    <property type="component" value="Unassembled WGS sequence"/>
</dbReference>
<comment type="similarity">
    <text evidence="1">Belongs to the PspA/Vipp/IM30 family.</text>
</comment>
<evidence type="ECO:0000256" key="3">
    <source>
        <dbReference type="SAM" id="MobiDB-lite"/>
    </source>
</evidence>
<dbReference type="Pfam" id="PF04012">
    <property type="entry name" value="PspA_IM30"/>
    <property type="match status" value="1"/>
</dbReference>
<proteinExistence type="inferred from homology"/>
<dbReference type="InterPro" id="IPR007157">
    <property type="entry name" value="PspA_VIPP1"/>
</dbReference>
<feature type="region of interest" description="Disordered" evidence="3">
    <location>
        <begin position="224"/>
        <end position="270"/>
    </location>
</feature>
<evidence type="ECO:0000256" key="1">
    <source>
        <dbReference type="ARBA" id="ARBA00043985"/>
    </source>
</evidence>